<keyword evidence="3" id="KW-1185">Reference proteome</keyword>
<accession>A0ABS8SA85</accession>
<feature type="non-terminal residue" evidence="2">
    <location>
        <position position="1"/>
    </location>
</feature>
<proteinExistence type="predicted"/>
<feature type="non-terminal residue" evidence="2">
    <location>
        <position position="51"/>
    </location>
</feature>
<sequence length="51" mass="5511">TMESKGKEVAVVDPSLKRARKGKNGASSSSSKVGPREEIWRKSGSSSWAYL</sequence>
<evidence type="ECO:0000256" key="1">
    <source>
        <dbReference type="SAM" id="MobiDB-lite"/>
    </source>
</evidence>
<reference evidence="2 3" key="1">
    <citation type="journal article" date="2021" name="BMC Genomics">
        <title>Datura genome reveals duplications of psychoactive alkaloid biosynthetic genes and high mutation rate following tissue culture.</title>
        <authorList>
            <person name="Rajewski A."/>
            <person name="Carter-House D."/>
            <person name="Stajich J."/>
            <person name="Litt A."/>
        </authorList>
    </citation>
    <scope>NUCLEOTIDE SEQUENCE [LARGE SCALE GENOMIC DNA]</scope>
    <source>
        <strain evidence="2">AR-01</strain>
    </source>
</reference>
<dbReference type="Proteomes" id="UP000823775">
    <property type="component" value="Unassembled WGS sequence"/>
</dbReference>
<name>A0ABS8SA85_DATST</name>
<protein>
    <submittedName>
        <fullName evidence="2">Uncharacterized protein</fullName>
    </submittedName>
</protein>
<feature type="compositionally biased region" description="Basic and acidic residues" evidence="1">
    <location>
        <begin position="1"/>
        <end position="10"/>
    </location>
</feature>
<feature type="region of interest" description="Disordered" evidence="1">
    <location>
        <begin position="1"/>
        <end position="51"/>
    </location>
</feature>
<organism evidence="2 3">
    <name type="scientific">Datura stramonium</name>
    <name type="common">Jimsonweed</name>
    <name type="synonym">Common thornapple</name>
    <dbReference type="NCBI Taxonomy" id="4076"/>
    <lineage>
        <taxon>Eukaryota</taxon>
        <taxon>Viridiplantae</taxon>
        <taxon>Streptophyta</taxon>
        <taxon>Embryophyta</taxon>
        <taxon>Tracheophyta</taxon>
        <taxon>Spermatophyta</taxon>
        <taxon>Magnoliopsida</taxon>
        <taxon>eudicotyledons</taxon>
        <taxon>Gunneridae</taxon>
        <taxon>Pentapetalae</taxon>
        <taxon>asterids</taxon>
        <taxon>lamiids</taxon>
        <taxon>Solanales</taxon>
        <taxon>Solanaceae</taxon>
        <taxon>Solanoideae</taxon>
        <taxon>Datureae</taxon>
        <taxon>Datura</taxon>
    </lineage>
</organism>
<gene>
    <name evidence="2" type="ORF">HAX54_029430</name>
</gene>
<dbReference type="EMBL" id="JACEIK010000365">
    <property type="protein sequence ID" value="MCD7455753.1"/>
    <property type="molecule type" value="Genomic_DNA"/>
</dbReference>
<comment type="caution">
    <text evidence="2">The sequence shown here is derived from an EMBL/GenBank/DDBJ whole genome shotgun (WGS) entry which is preliminary data.</text>
</comment>
<evidence type="ECO:0000313" key="3">
    <source>
        <dbReference type="Proteomes" id="UP000823775"/>
    </source>
</evidence>
<evidence type="ECO:0000313" key="2">
    <source>
        <dbReference type="EMBL" id="MCD7455753.1"/>
    </source>
</evidence>